<evidence type="ECO:0000256" key="4">
    <source>
        <dbReference type="ARBA" id="ARBA00022960"/>
    </source>
</evidence>
<gene>
    <name evidence="6" type="primary">mreB</name>
    <name evidence="8" type="ORF">A3D59_03190</name>
</gene>
<evidence type="ECO:0000256" key="2">
    <source>
        <dbReference type="ARBA" id="ARBA00022741"/>
    </source>
</evidence>
<reference evidence="8 9" key="1">
    <citation type="journal article" date="2016" name="Nat. Commun.">
        <title>Thousands of microbial genomes shed light on interconnected biogeochemical processes in an aquifer system.</title>
        <authorList>
            <person name="Anantharaman K."/>
            <person name="Brown C.T."/>
            <person name="Hug L.A."/>
            <person name="Sharon I."/>
            <person name="Castelle C.J."/>
            <person name="Probst A.J."/>
            <person name="Thomas B.C."/>
            <person name="Singh A."/>
            <person name="Wilkins M.J."/>
            <person name="Karaoz U."/>
            <person name="Brodie E.L."/>
            <person name="Williams K.H."/>
            <person name="Hubbard S.S."/>
            <person name="Banfield J.F."/>
        </authorList>
    </citation>
    <scope>NUCLEOTIDE SEQUENCE [LARGE SCALE GENOMIC DNA]</scope>
</reference>
<dbReference type="GO" id="GO:0005524">
    <property type="term" value="F:ATP binding"/>
    <property type="evidence" value="ECO:0007669"/>
    <property type="project" value="UniProtKB-KW"/>
</dbReference>
<comment type="subunit">
    <text evidence="6">Forms polymers.</text>
</comment>
<dbReference type="AlphaFoldDB" id="A0A1G2R6Q6"/>
<feature type="binding site" evidence="6">
    <location>
        <begin position="19"/>
        <end position="21"/>
    </location>
    <ligand>
        <name>ATP</name>
        <dbReference type="ChEBI" id="CHEBI:30616"/>
    </ligand>
</feature>
<feature type="binding site" evidence="6">
    <location>
        <begin position="328"/>
        <end position="331"/>
    </location>
    <ligand>
        <name>ATP</name>
        <dbReference type="ChEBI" id="CHEBI:30616"/>
    </ligand>
</feature>
<sequence length="385" mass="41433">MFRRFSNYLSQDIAIDLGTANSLVYVRGRGIVITEPSVVAINQKTGQILAIGNEAKKMVGRTPAHIVATRPLVRGVISDFEVTEQMLRYFIERVSQRKLFMAPRLRVIIGIPCGVTEVEKKAVIDAAKSAGAGAIYLIEEPMAAAIGARLQVQEAGGNFVVDIGGGTTEVAVISLGGIVLAKSLRIAGDKLNEDIINFSREEYKLVIGERTAEAAKIGIGSAYIPNGNGTKNGGAPRNGTKSKKSAAKNPENITRTEGEGAERNIMPIRGRNMVTGLPEEIIVTKEDIRRAMEKSVRRIVDEIKTTVEETPPELLADIMTKGIYLSGGGALLRGLDTLVAKETKMPVSIVDDPLTAVVRGAGMVIEHIDELQEVLVETGQLEPPR</sequence>
<dbReference type="GO" id="GO:0005737">
    <property type="term" value="C:cytoplasm"/>
    <property type="evidence" value="ECO:0007669"/>
    <property type="project" value="UniProtKB-SubCell"/>
</dbReference>
<dbReference type="Gene3D" id="3.30.420.40">
    <property type="match status" value="3"/>
</dbReference>
<organism evidence="8 9">
    <name type="scientific">Candidatus Wildermuthbacteria bacterium RIFCSPHIGHO2_02_FULL_47_17</name>
    <dbReference type="NCBI Taxonomy" id="1802452"/>
    <lineage>
        <taxon>Bacteria</taxon>
        <taxon>Candidatus Wildermuthiibacteriota</taxon>
    </lineage>
</organism>
<protein>
    <recommendedName>
        <fullName evidence="6">Cell shape-determining protein MreB</fullName>
    </recommendedName>
</protein>
<name>A0A1G2R6Q6_9BACT</name>
<comment type="subcellular location">
    <subcellularLocation>
        <location evidence="6">Cytoplasm</location>
    </subcellularLocation>
    <text evidence="6">Membrane-associated.</text>
</comment>
<evidence type="ECO:0000313" key="8">
    <source>
        <dbReference type="EMBL" id="OHA68039.1"/>
    </source>
</evidence>
<dbReference type="GO" id="GO:0000902">
    <property type="term" value="P:cell morphogenesis"/>
    <property type="evidence" value="ECO:0007669"/>
    <property type="project" value="InterPro"/>
</dbReference>
<evidence type="ECO:0000256" key="6">
    <source>
        <dbReference type="HAMAP-Rule" id="MF_02207"/>
    </source>
</evidence>
<dbReference type="InterPro" id="IPR043129">
    <property type="entry name" value="ATPase_NBD"/>
</dbReference>
<dbReference type="PANTHER" id="PTHR42749">
    <property type="entry name" value="CELL SHAPE-DETERMINING PROTEIN MREB"/>
    <property type="match status" value="1"/>
</dbReference>
<keyword evidence="2 6" id="KW-0547">Nucleotide-binding</keyword>
<comment type="function">
    <text evidence="6">Forms membrane-associated dynamic filaments that are essential for cell shape determination. Acts by regulating cell wall synthesis and cell elongation, and thus cell shape. A feedback loop between cell geometry and MreB localization may maintain elongated cell shape by targeting cell wall growth to regions of negative cell wall curvature.</text>
</comment>
<keyword evidence="4 6" id="KW-0133">Cell shape</keyword>
<dbReference type="PANTHER" id="PTHR42749:SF1">
    <property type="entry name" value="CELL SHAPE-DETERMINING PROTEIN MREB"/>
    <property type="match status" value="1"/>
</dbReference>
<dbReference type="InterPro" id="IPR056546">
    <property type="entry name" value="MreB_MamK-like"/>
</dbReference>
<dbReference type="NCBIfam" id="NF010539">
    <property type="entry name" value="PRK13927.1"/>
    <property type="match status" value="1"/>
</dbReference>
<keyword evidence="1 6" id="KW-0963">Cytoplasm</keyword>
<evidence type="ECO:0000313" key="9">
    <source>
        <dbReference type="Proteomes" id="UP000179258"/>
    </source>
</evidence>
<dbReference type="EMBL" id="MHTX01000024">
    <property type="protein sequence ID" value="OHA68039.1"/>
    <property type="molecule type" value="Genomic_DNA"/>
</dbReference>
<dbReference type="Pfam" id="PF06723">
    <property type="entry name" value="MreB_Mbl"/>
    <property type="match status" value="2"/>
</dbReference>
<comment type="caution">
    <text evidence="6">Lacks conserved residue(s) required for the propagation of feature annotation.</text>
</comment>
<proteinExistence type="inferred from homology"/>
<dbReference type="GO" id="GO:0008360">
    <property type="term" value="P:regulation of cell shape"/>
    <property type="evidence" value="ECO:0007669"/>
    <property type="project" value="UniProtKB-UniRule"/>
</dbReference>
<dbReference type="HAMAP" id="MF_02207">
    <property type="entry name" value="MreB"/>
    <property type="match status" value="1"/>
</dbReference>
<keyword evidence="3 6" id="KW-0067">ATP-binding</keyword>
<evidence type="ECO:0000256" key="5">
    <source>
        <dbReference type="ARBA" id="ARBA00023458"/>
    </source>
</evidence>
<dbReference type="InterPro" id="IPR004753">
    <property type="entry name" value="MreB"/>
</dbReference>
<feature type="region of interest" description="Disordered" evidence="7">
    <location>
        <begin position="226"/>
        <end position="262"/>
    </location>
</feature>
<comment type="caution">
    <text evidence="8">The sequence shown here is derived from an EMBL/GenBank/DDBJ whole genome shotgun (WGS) entry which is preliminary data.</text>
</comment>
<evidence type="ECO:0000256" key="7">
    <source>
        <dbReference type="SAM" id="MobiDB-lite"/>
    </source>
</evidence>
<comment type="similarity">
    <text evidence="5 6">Belongs to the FtsA/MreB family.</text>
</comment>
<accession>A0A1G2R6Q6</accession>
<dbReference type="SUPFAM" id="SSF53067">
    <property type="entry name" value="Actin-like ATPase domain"/>
    <property type="match status" value="2"/>
</dbReference>
<dbReference type="Proteomes" id="UP000179258">
    <property type="component" value="Unassembled WGS sequence"/>
</dbReference>
<dbReference type="PRINTS" id="PR01652">
    <property type="entry name" value="SHAPEPROTEIN"/>
</dbReference>
<evidence type="ECO:0000256" key="1">
    <source>
        <dbReference type="ARBA" id="ARBA00022490"/>
    </source>
</evidence>
<feature type="binding site" evidence="6">
    <location>
        <begin position="165"/>
        <end position="167"/>
    </location>
    <ligand>
        <name>ATP</name>
        <dbReference type="ChEBI" id="CHEBI:30616"/>
    </ligand>
</feature>
<dbReference type="CDD" id="cd10225">
    <property type="entry name" value="ASKHA_NBD_MreB-like"/>
    <property type="match status" value="1"/>
</dbReference>
<evidence type="ECO:0000256" key="3">
    <source>
        <dbReference type="ARBA" id="ARBA00022840"/>
    </source>
</evidence>